<dbReference type="PANTHER" id="PTHR47977">
    <property type="entry name" value="RAS-RELATED PROTEIN RAB"/>
    <property type="match status" value="1"/>
</dbReference>
<dbReference type="EMBL" id="QGNW01000098">
    <property type="protein sequence ID" value="RVW97615.1"/>
    <property type="molecule type" value="Genomic_DNA"/>
</dbReference>
<gene>
    <name evidence="5" type="primary">RABC2A_4</name>
    <name evidence="5" type="ORF">CK203_028079</name>
</gene>
<accession>A0A438ILX1</accession>
<dbReference type="PROSITE" id="PS51419">
    <property type="entry name" value="RAB"/>
    <property type="match status" value="1"/>
</dbReference>
<keyword evidence="2" id="KW-0547">Nucleotide-binding</keyword>
<evidence type="ECO:0000256" key="4">
    <source>
        <dbReference type="ARBA" id="ARBA00037868"/>
    </source>
</evidence>
<dbReference type="AlphaFoldDB" id="A0A438ILX1"/>
<dbReference type="GO" id="GO:0003924">
    <property type="term" value="F:GTPase activity"/>
    <property type="evidence" value="ECO:0007669"/>
    <property type="project" value="InterPro"/>
</dbReference>
<dbReference type="GO" id="GO:0012505">
    <property type="term" value="C:endomembrane system"/>
    <property type="evidence" value="ECO:0007669"/>
    <property type="project" value="UniProtKB-SubCell"/>
</dbReference>
<dbReference type="GO" id="GO:0005525">
    <property type="term" value="F:GTP binding"/>
    <property type="evidence" value="ECO:0007669"/>
    <property type="project" value="UniProtKB-KW"/>
</dbReference>
<dbReference type="InterPro" id="IPR027417">
    <property type="entry name" value="P-loop_NTPase"/>
</dbReference>
<comment type="similarity">
    <text evidence="1">Belongs to the small GTPase superfamily. Rab family.</text>
</comment>
<evidence type="ECO:0000256" key="3">
    <source>
        <dbReference type="ARBA" id="ARBA00023134"/>
    </source>
</evidence>
<keyword evidence="3" id="KW-0342">GTP-binding</keyword>
<name>A0A438ILX1_VITVI</name>
<dbReference type="Proteomes" id="UP000288805">
    <property type="component" value="Unassembled WGS sequence"/>
</dbReference>
<proteinExistence type="inferred from homology"/>
<sequence>MPNPTVEEKVAERPPEMRRRVMCPQEMASGNVSWRNGYNTLDSINYMLEFFTLRVGVDFKIILLTIGGKKLKLTIWDTAGQERFGTLTNTYYRGVHGIILGM</sequence>
<dbReference type="Gene3D" id="3.40.50.300">
    <property type="entry name" value="P-loop containing nucleotide triphosphate hydrolases"/>
    <property type="match status" value="1"/>
</dbReference>
<evidence type="ECO:0000256" key="2">
    <source>
        <dbReference type="ARBA" id="ARBA00022741"/>
    </source>
</evidence>
<dbReference type="Pfam" id="PF00071">
    <property type="entry name" value="Ras"/>
    <property type="match status" value="1"/>
</dbReference>
<dbReference type="InterPro" id="IPR001806">
    <property type="entry name" value="Small_GTPase"/>
</dbReference>
<protein>
    <submittedName>
        <fullName evidence="5">Ras-related protein RABC2a</fullName>
    </submittedName>
</protein>
<evidence type="ECO:0000313" key="6">
    <source>
        <dbReference type="Proteomes" id="UP000288805"/>
    </source>
</evidence>
<dbReference type="InterPro" id="IPR050227">
    <property type="entry name" value="Rab"/>
</dbReference>
<evidence type="ECO:0000313" key="5">
    <source>
        <dbReference type="EMBL" id="RVW97615.1"/>
    </source>
</evidence>
<comment type="caution">
    <text evidence="5">The sequence shown here is derived from an EMBL/GenBank/DDBJ whole genome shotgun (WGS) entry which is preliminary data.</text>
</comment>
<organism evidence="5 6">
    <name type="scientific">Vitis vinifera</name>
    <name type="common">Grape</name>
    <dbReference type="NCBI Taxonomy" id="29760"/>
    <lineage>
        <taxon>Eukaryota</taxon>
        <taxon>Viridiplantae</taxon>
        <taxon>Streptophyta</taxon>
        <taxon>Embryophyta</taxon>
        <taxon>Tracheophyta</taxon>
        <taxon>Spermatophyta</taxon>
        <taxon>Magnoliopsida</taxon>
        <taxon>eudicotyledons</taxon>
        <taxon>Gunneridae</taxon>
        <taxon>Pentapetalae</taxon>
        <taxon>rosids</taxon>
        <taxon>Vitales</taxon>
        <taxon>Vitaceae</taxon>
        <taxon>Viteae</taxon>
        <taxon>Vitis</taxon>
    </lineage>
</organism>
<dbReference type="SUPFAM" id="SSF52540">
    <property type="entry name" value="P-loop containing nucleoside triphosphate hydrolases"/>
    <property type="match status" value="1"/>
</dbReference>
<comment type="subcellular location">
    <subcellularLocation>
        <location evidence="4">Endomembrane system</location>
        <topology evidence="4">Lipid-anchor</topology>
    </subcellularLocation>
</comment>
<reference evidence="5 6" key="1">
    <citation type="journal article" date="2018" name="PLoS Genet.">
        <title>Population sequencing reveals clonal diversity and ancestral inbreeding in the grapevine cultivar Chardonnay.</title>
        <authorList>
            <person name="Roach M.J."/>
            <person name="Johnson D.L."/>
            <person name="Bohlmann J."/>
            <person name="van Vuuren H.J."/>
            <person name="Jones S.J."/>
            <person name="Pretorius I.S."/>
            <person name="Schmidt S.A."/>
            <person name="Borneman A.R."/>
        </authorList>
    </citation>
    <scope>NUCLEOTIDE SEQUENCE [LARGE SCALE GENOMIC DNA]</scope>
    <source>
        <strain evidence="6">cv. Chardonnay</strain>
        <tissue evidence="5">Leaf</tissue>
    </source>
</reference>
<evidence type="ECO:0000256" key="1">
    <source>
        <dbReference type="ARBA" id="ARBA00006270"/>
    </source>
</evidence>